<organism evidence="3 4">
    <name type="scientific">Levilinea saccharolytica</name>
    <dbReference type="NCBI Taxonomy" id="229921"/>
    <lineage>
        <taxon>Bacteria</taxon>
        <taxon>Bacillati</taxon>
        <taxon>Chloroflexota</taxon>
        <taxon>Anaerolineae</taxon>
        <taxon>Anaerolineales</taxon>
        <taxon>Anaerolineaceae</taxon>
        <taxon>Levilinea</taxon>
    </lineage>
</organism>
<dbReference type="InterPro" id="IPR000383">
    <property type="entry name" value="Xaa-Pro-like_dom"/>
</dbReference>
<accession>A0A0P6XNC7</accession>
<dbReference type="InterPro" id="IPR029058">
    <property type="entry name" value="AB_hydrolase_fold"/>
</dbReference>
<feature type="domain" description="Xaa-Pro dipeptidyl-peptidase-like" evidence="2">
    <location>
        <begin position="93"/>
        <end position="192"/>
    </location>
</feature>
<dbReference type="InterPro" id="IPR052920">
    <property type="entry name" value="DNA-binding_regulatory"/>
</dbReference>
<dbReference type="PANTHER" id="PTHR43358">
    <property type="entry name" value="ALPHA/BETA-HYDROLASE"/>
    <property type="match status" value="1"/>
</dbReference>
<sequence>MSSFVIWIFIGLLAVILGAGLYFAGRVVLPNVIPSEKTYELEVRHGKLDEVEFNRWPKQYVKIRSPHNYLINAIYIPHPNANKTVVLSHGFTYSLFGMVKYAPMFRKRGFNVLIYDLRHHGKTGGWNTTFGFYEKLDLKAVVTWAYDKLGTGGKVGVFGESLGAALSLQHAALDPRISFVIADCPFSDLNELLAYRLRNEFHLPAFPLLPVSSMICWAFTGMAFRKVSPLREMPEIEAPILLIHGDRDTFVPKEMSIALLAAAKNSRLTRIYLAPQAEHAESFWTNPTAYEQQVDNFLRDIQAIPRG</sequence>
<dbReference type="RefSeq" id="WP_062418596.1">
    <property type="nucleotide sequence ID" value="NZ_DF967974.1"/>
</dbReference>
<proteinExistence type="predicted"/>
<dbReference type="PANTHER" id="PTHR43358:SF5">
    <property type="entry name" value="EXPORTED PROTEIN"/>
    <property type="match status" value="1"/>
</dbReference>
<dbReference type="AlphaFoldDB" id="A0A0P6XNC7"/>
<gene>
    <name evidence="3" type="ORF">ADN01_07005</name>
</gene>
<keyword evidence="1" id="KW-1133">Transmembrane helix</keyword>
<dbReference type="Proteomes" id="UP000050501">
    <property type="component" value="Unassembled WGS sequence"/>
</dbReference>
<protein>
    <recommendedName>
        <fullName evidence="2">Xaa-Pro dipeptidyl-peptidase-like domain-containing protein</fullName>
    </recommendedName>
</protein>
<reference evidence="3 4" key="1">
    <citation type="submission" date="2015-07" db="EMBL/GenBank/DDBJ databases">
        <title>Genome sequence of Levilinea saccharolytica DSM 16555.</title>
        <authorList>
            <person name="Hemp J."/>
            <person name="Ward L.M."/>
            <person name="Pace L.A."/>
            <person name="Fischer W.W."/>
        </authorList>
    </citation>
    <scope>NUCLEOTIDE SEQUENCE [LARGE SCALE GENOMIC DNA]</scope>
    <source>
        <strain evidence="3 4">KIBI-1</strain>
    </source>
</reference>
<name>A0A0P6XNC7_9CHLR</name>
<dbReference type="EMBL" id="LGCM01000027">
    <property type="protein sequence ID" value="KPL85110.1"/>
    <property type="molecule type" value="Genomic_DNA"/>
</dbReference>
<dbReference type="STRING" id="229921.ADN01_07005"/>
<evidence type="ECO:0000259" key="2">
    <source>
        <dbReference type="Pfam" id="PF02129"/>
    </source>
</evidence>
<evidence type="ECO:0000313" key="4">
    <source>
        <dbReference type="Proteomes" id="UP000050501"/>
    </source>
</evidence>
<dbReference type="OrthoDB" id="9776685at2"/>
<keyword evidence="1" id="KW-0472">Membrane</keyword>
<keyword evidence="4" id="KW-1185">Reference proteome</keyword>
<dbReference type="Gene3D" id="3.40.50.1820">
    <property type="entry name" value="alpha/beta hydrolase"/>
    <property type="match status" value="1"/>
</dbReference>
<evidence type="ECO:0000256" key="1">
    <source>
        <dbReference type="SAM" id="Phobius"/>
    </source>
</evidence>
<evidence type="ECO:0000313" key="3">
    <source>
        <dbReference type="EMBL" id="KPL85110.1"/>
    </source>
</evidence>
<keyword evidence="1" id="KW-0812">Transmembrane</keyword>
<dbReference type="SUPFAM" id="SSF53474">
    <property type="entry name" value="alpha/beta-Hydrolases"/>
    <property type="match status" value="1"/>
</dbReference>
<dbReference type="GO" id="GO:0016787">
    <property type="term" value="F:hydrolase activity"/>
    <property type="evidence" value="ECO:0007669"/>
    <property type="project" value="InterPro"/>
</dbReference>
<comment type="caution">
    <text evidence="3">The sequence shown here is derived from an EMBL/GenBank/DDBJ whole genome shotgun (WGS) entry which is preliminary data.</text>
</comment>
<feature type="transmembrane region" description="Helical" evidence="1">
    <location>
        <begin position="6"/>
        <end position="29"/>
    </location>
</feature>
<dbReference type="Pfam" id="PF02129">
    <property type="entry name" value="Peptidase_S15"/>
    <property type="match status" value="1"/>
</dbReference>